<proteinExistence type="predicted"/>
<dbReference type="AlphaFoldDB" id="A0A1X2HTJ6"/>
<dbReference type="InterPro" id="IPR006439">
    <property type="entry name" value="HAD-SF_hydro_IA"/>
</dbReference>
<dbReference type="GO" id="GO:0005634">
    <property type="term" value="C:nucleus"/>
    <property type="evidence" value="ECO:0007669"/>
    <property type="project" value="TreeGrafter"/>
</dbReference>
<dbReference type="EMBL" id="MCGN01000001">
    <property type="protein sequence ID" value="ORZ02428.1"/>
    <property type="molecule type" value="Genomic_DNA"/>
</dbReference>
<sequence length="225" mass="25865">MGIAVCRERIRQTFSHVFKNQMDRVPFYGRHIGMHPRHWWHELVYETFRQSGVPKSELDPKFEELFEALYHRFTSDKGYAAFHDVVPTLTRLQAEGFRMAVISNSDERLTQVLECLELARYFDFVLTSYDEGAEKPSAKIFEAASRRAGISAEEALHVGDDAVKDYRGARHAGWNAVLLDRGRLSYEDVGPLASTRAPEMIKALHDLPRYMDQHLPSPMFDKGFG</sequence>
<dbReference type="OrthoDB" id="444127at2759"/>
<organism evidence="1 2">
    <name type="scientific">Syncephalastrum racemosum</name>
    <name type="common">Filamentous fungus</name>
    <dbReference type="NCBI Taxonomy" id="13706"/>
    <lineage>
        <taxon>Eukaryota</taxon>
        <taxon>Fungi</taxon>
        <taxon>Fungi incertae sedis</taxon>
        <taxon>Mucoromycota</taxon>
        <taxon>Mucoromycotina</taxon>
        <taxon>Mucoromycetes</taxon>
        <taxon>Mucorales</taxon>
        <taxon>Syncephalastraceae</taxon>
        <taxon>Syncephalastrum</taxon>
    </lineage>
</organism>
<protein>
    <submittedName>
        <fullName evidence="1">HAD-like domain-containing protein</fullName>
    </submittedName>
</protein>
<dbReference type="InterPro" id="IPR044924">
    <property type="entry name" value="HAD-SF_hydro_IA_REG-2-like_cap"/>
</dbReference>
<dbReference type="PRINTS" id="PR00413">
    <property type="entry name" value="HADHALOGNASE"/>
</dbReference>
<dbReference type="SUPFAM" id="SSF56784">
    <property type="entry name" value="HAD-like"/>
    <property type="match status" value="1"/>
</dbReference>
<dbReference type="InParanoid" id="A0A1X2HTJ6"/>
<dbReference type="InterPro" id="IPR023214">
    <property type="entry name" value="HAD_sf"/>
</dbReference>
<dbReference type="NCBIfam" id="TIGR02252">
    <property type="entry name" value="DREG-2"/>
    <property type="match status" value="1"/>
</dbReference>
<dbReference type="InterPro" id="IPR051828">
    <property type="entry name" value="HAD-like_hydrolase_domain"/>
</dbReference>
<dbReference type="FunCoup" id="A0A1X2HTJ6">
    <property type="interactions" value="226"/>
</dbReference>
<keyword evidence="2" id="KW-1185">Reference proteome</keyword>
<name>A0A1X2HTJ6_SYNRA</name>
<dbReference type="PANTHER" id="PTHR46191:SF2">
    <property type="entry name" value="HALOACID DEHALOGENASE-LIKE HYDROLASE DOMAIN-CONTAINING PROTEIN 3"/>
    <property type="match status" value="1"/>
</dbReference>
<dbReference type="OMA" id="GARSANW"/>
<reference evidence="1 2" key="1">
    <citation type="submission" date="2016-07" db="EMBL/GenBank/DDBJ databases">
        <title>Pervasive Adenine N6-methylation of Active Genes in Fungi.</title>
        <authorList>
            <consortium name="DOE Joint Genome Institute"/>
            <person name="Mondo S.J."/>
            <person name="Dannebaum R.O."/>
            <person name="Kuo R.C."/>
            <person name="Labutti K."/>
            <person name="Haridas S."/>
            <person name="Kuo A."/>
            <person name="Salamov A."/>
            <person name="Ahrendt S.R."/>
            <person name="Lipzen A."/>
            <person name="Sullivan W."/>
            <person name="Andreopoulos W.B."/>
            <person name="Clum A."/>
            <person name="Lindquist E."/>
            <person name="Daum C."/>
            <person name="Ramamoorthy G.K."/>
            <person name="Gryganskyi A."/>
            <person name="Culley D."/>
            <person name="Magnuson J.K."/>
            <person name="James T.Y."/>
            <person name="O'Malley M.A."/>
            <person name="Stajich J.E."/>
            <person name="Spatafora J.W."/>
            <person name="Visel A."/>
            <person name="Grigoriev I.V."/>
        </authorList>
    </citation>
    <scope>NUCLEOTIDE SEQUENCE [LARGE SCALE GENOMIC DNA]</scope>
    <source>
        <strain evidence="1 2">NRRL 2496</strain>
    </source>
</reference>
<evidence type="ECO:0000313" key="1">
    <source>
        <dbReference type="EMBL" id="ORZ02428.1"/>
    </source>
</evidence>
<gene>
    <name evidence="1" type="ORF">BCR43DRAFT_509605</name>
</gene>
<dbReference type="NCBIfam" id="TIGR01509">
    <property type="entry name" value="HAD-SF-IA-v3"/>
    <property type="match status" value="1"/>
</dbReference>
<dbReference type="Gene3D" id="1.10.150.720">
    <property type="entry name" value="Haloacid dehalogenase-like hydrolase"/>
    <property type="match status" value="1"/>
</dbReference>
<dbReference type="Proteomes" id="UP000242180">
    <property type="component" value="Unassembled WGS sequence"/>
</dbReference>
<dbReference type="Pfam" id="PF00702">
    <property type="entry name" value="Hydrolase"/>
    <property type="match status" value="1"/>
</dbReference>
<dbReference type="GO" id="GO:0016791">
    <property type="term" value="F:phosphatase activity"/>
    <property type="evidence" value="ECO:0007669"/>
    <property type="project" value="UniProtKB-ARBA"/>
</dbReference>
<dbReference type="Gene3D" id="3.40.50.1000">
    <property type="entry name" value="HAD superfamily/HAD-like"/>
    <property type="match status" value="1"/>
</dbReference>
<dbReference type="NCBIfam" id="TIGR01549">
    <property type="entry name" value="HAD-SF-IA-v1"/>
    <property type="match status" value="1"/>
</dbReference>
<comment type="caution">
    <text evidence="1">The sequence shown here is derived from an EMBL/GenBank/DDBJ whole genome shotgun (WGS) entry which is preliminary data.</text>
</comment>
<dbReference type="InterPro" id="IPR036412">
    <property type="entry name" value="HAD-like_sf"/>
</dbReference>
<accession>A0A1X2HTJ6</accession>
<dbReference type="InterPro" id="IPR011949">
    <property type="entry name" value="HAD-SF_hydro_IA_REG-2-like"/>
</dbReference>
<dbReference type="CDD" id="cd16415">
    <property type="entry name" value="HAD_dREG-2_like"/>
    <property type="match status" value="1"/>
</dbReference>
<dbReference type="PANTHER" id="PTHR46191">
    <property type="match status" value="1"/>
</dbReference>
<evidence type="ECO:0000313" key="2">
    <source>
        <dbReference type="Proteomes" id="UP000242180"/>
    </source>
</evidence>
<dbReference type="STRING" id="13706.A0A1X2HTJ6"/>